<keyword evidence="5" id="KW-1185">Reference proteome</keyword>
<dbReference type="AlphaFoldDB" id="A0A9W8HAF8"/>
<dbReference type="EMBL" id="JANBUM010000217">
    <property type="protein sequence ID" value="KAJ2781216.1"/>
    <property type="molecule type" value="Genomic_DNA"/>
</dbReference>
<protein>
    <submittedName>
        <fullName evidence="4">Dihydrodipicolinate synthase</fullName>
    </submittedName>
</protein>
<dbReference type="GO" id="GO:0020037">
    <property type="term" value="F:heme binding"/>
    <property type="evidence" value="ECO:0007669"/>
    <property type="project" value="UniProtKB-ARBA"/>
</dbReference>
<dbReference type="Gene3D" id="3.10.120.10">
    <property type="entry name" value="Cytochrome b5-like heme/steroid binding domain"/>
    <property type="match status" value="1"/>
</dbReference>
<dbReference type="Pfam" id="PF00173">
    <property type="entry name" value="Cyt-b5"/>
    <property type="match status" value="1"/>
</dbReference>
<keyword evidence="2" id="KW-0472">Membrane</keyword>
<dbReference type="PANTHER" id="PTHR10281:SF76">
    <property type="entry name" value="CALCUTTA CUP-RELATED"/>
    <property type="match status" value="1"/>
</dbReference>
<evidence type="ECO:0000259" key="3">
    <source>
        <dbReference type="SMART" id="SM01117"/>
    </source>
</evidence>
<gene>
    <name evidence="4" type="primary">DAP1</name>
    <name evidence="4" type="ORF">GGI15_003274</name>
</gene>
<accession>A0A9W8HAF8</accession>
<dbReference type="InterPro" id="IPR050577">
    <property type="entry name" value="MAPR/NEUFC/NENF-like"/>
</dbReference>
<name>A0A9W8HAF8_9FUNG</name>
<feature type="transmembrane region" description="Helical" evidence="2">
    <location>
        <begin position="27"/>
        <end position="48"/>
    </location>
</feature>
<evidence type="ECO:0000256" key="2">
    <source>
        <dbReference type="SAM" id="Phobius"/>
    </source>
</evidence>
<keyword evidence="2" id="KW-1133">Transmembrane helix</keyword>
<evidence type="ECO:0000256" key="1">
    <source>
        <dbReference type="ARBA" id="ARBA00038357"/>
    </source>
</evidence>
<dbReference type="OrthoDB" id="547796at2759"/>
<evidence type="ECO:0000313" key="5">
    <source>
        <dbReference type="Proteomes" id="UP001140172"/>
    </source>
</evidence>
<comment type="similarity">
    <text evidence="1">Belongs to the cytochrome b5 family. MAPR subfamily.</text>
</comment>
<organism evidence="4 5">
    <name type="scientific">Coemansia interrupta</name>
    <dbReference type="NCBI Taxonomy" id="1126814"/>
    <lineage>
        <taxon>Eukaryota</taxon>
        <taxon>Fungi</taxon>
        <taxon>Fungi incertae sedis</taxon>
        <taxon>Zoopagomycota</taxon>
        <taxon>Kickxellomycotina</taxon>
        <taxon>Kickxellomycetes</taxon>
        <taxon>Kickxellales</taxon>
        <taxon>Kickxellaceae</taxon>
        <taxon>Coemansia</taxon>
    </lineage>
</organism>
<dbReference type="SMART" id="SM01117">
    <property type="entry name" value="Cyt-b5"/>
    <property type="match status" value="1"/>
</dbReference>
<keyword evidence="2" id="KW-0812">Transmembrane</keyword>
<evidence type="ECO:0000313" key="4">
    <source>
        <dbReference type="EMBL" id="KAJ2781216.1"/>
    </source>
</evidence>
<dbReference type="InterPro" id="IPR001199">
    <property type="entry name" value="Cyt_B5-like_heme/steroid-bd"/>
</dbReference>
<dbReference type="FunFam" id="3.10.120.10:FF:000003">
    <property type="entry name" value="membrane-associated progesterone receptor component 1"/>
    <property type="match status" value="1"/>
</dbReference>
<feature type="domain" description="Cytochrome b5 heme-binding" evidence="3">
    <location>
        <begin position="70"/>
        <end position="172"/>
    </location>
</feature>
<dbReference type="PANTHER" id="PTHR10281">
    <property type="entry name" value="MEMBRANE-ASSOCIATED PROGESTERONE RECEPTOR COMPONENT-RELATED"/>
    <property type="match status" value="1"/>
</dbReference>
<dbReference type="SUPFAM" id="SSF55856">
    <property type="entry name" value="Cytochrome b5-like heme/steroid binding domain"/>
    <property type="match status" value="1"/>
</dbReference>
<dbReference type="InterPro" id="IPR036400">
    <property type="entry name" value="Cyt_B5-like_heme/steroid_sf"/>
</dbReference>
<sequence>MSHTPPPGQQSFLRVFEPLSRTLENPVALGFLALAAFFIVRSIVMGASKGPEPFSMKKVPVTDTPAQRDFTPAELVAFDGRDEGTALYIAVKGTVYDVSKGRGFYGPGGPYANFAGRDASRGLALSSFGTEVLADINGPVDALDDLEPSEKDSLDEWAGFFAGKYVAVGRLVNAPGVEATDGAGPEKSEASD</sequence>
<dbReference type="GO" id="GO:0012505">
    <property type="term" value="C:endomembrane system"/>
    <property type="evidence" value="ECO:0007669"/>
    <property type="project" value="TreeGrafter"/>
</dbReference>
<dbReference type="GO" id="GO:0016020">
    <property type="term" value="C:membrane"/>
    <property type="evidence" value="ECO:0007669"/>
    <property type="project" value="TreeGrafter"/>
</dbReference>
<proteinExistence type="inferred from homology"/>
<dbReference type="Proteomes" id="UP001140172">
    <property type="component" value="Unassembled WGS sequence"/>
</dbReference>
<comment type="caution">
    <text evidence="4">The sequence shown here is derived from an EMBL/GenBank/DDBJ whole genome shotgun (WGS) entry which is preliminary data.</text>
</comment>
<reference evidence="4" key="1">
    <citation type="submission" date="2022-07" db="EMBL/GenBank/DDBJ databases">
        <title>Phylogenomic reconstructions and comparative analyses of Kickxellomycotina fungi.</title>
        <authorList>
            <person name="Reynolds N.K."/>
            <person name="Stajich J.E."/>
            <person name="Barry K."/>
            <person name="Grigoriev I.V."/>
            <person name="Crous P."/>
            <person name="Smith M.E."/>
        </authorList>
    </citation>
    <scope>NUCLEOTIDE SEQUENCE</scope>
    <source>
        <strain evidence="4">BCRC 34489</strain>
    </source>
</reference>